<evidence type="ECO:0000256" key="3">
    <source>
        <dbReference type="ARBA" id="ARBA00022692"/>
    </source>
</evidence>
<evidence type="ECO:0000256" key="10">
    <source>
        <dbReference type="SAM" id="Phobius"/>
    </source>
</evidence>
<proteinExistence type="inferred from homology"/>
<feature type="transmembrane region" description="Helical" evidence="10">
    <location>
        <begin position="161"/>
        <end position="179"/>
    </location>
</feature>
<evidence type="ECO:0000256" key="9">
    <source>
        <dbReference type="RuleBase" id="RU000688"/>
    </source>
</evidence>
<dbReference type="InterPro" id="IPR000276">
    <property type="entry name" value="GPCR_Rhodpsn"/>
</dbReference>
<dbReference type="PRINTS" id="PR00237">
    <property type="entry name" value="GPCRRHODOPSN"/>
</dbReference>
<organism evidence="12 13">
    <name type="scientific">Clytia hemisphaerica</name>
    <dbReference type="NCBI Taxonomy" id="252671"/>
    <lineage>
        <taxon>Eukaryota</taxon>
        <taxon>Metazoa</taxon>
        <taxon>Cnidaria</taxon>
        <taxon>Hydrozoa</taxon>
        <taxon>Hydroidolina</taxon>
        <taxon>Leptothecata</taxon>
        <taxon>Obeliida</taxon>
        <taxon>Clytiidae</taxon>
        <taxon>Clytia</taxon>
    </lineage>
</organism>
<keyword evidence="7 9" id="KW-0675">Receptor</keyword>
<feature type="transmembrane region" description="Helical" evidence="10">
    <location>
        <begin position="79"/>
        <end position="99"/>
    </location>
</feature>
<dbReference type="PROSITE" id="PS00237">
    <property type="entry name" value="G_PROTEIN_RECEP_F1_1"/>
    <property type="match status" value="1"/>
</dbReference>
<evidence type="ECO:0000256" key="8">
    <source>
        <dbReference type="ARBA" id="ARBA00023224"/>
    </source>
</evidence>
<keyword evidence="3 9" id="KW-0812">Transmembrane</keyword>
<comment type="subcellular location">
    <subcellularLocation>
        <location evidence="1">Cell membrane</location>
        <topology evidence="1">Multi-pass membrane protein</topology>
    </subcellularLocation>
</comment>
<feature type="transmembrane region" description="Helical" evidence="10">
    <location>
        <begin position="119"/>
        <end position="140"/>
    </location>
</feature>
<evidence type="ECO:0000256" key="5">
    <source>
        <dbReference type="ARBA" id="ARBA00023040"/>
    </source>
</evidence>
<evidence type="ECO:0000256" key="2">
    <source>
        <dbReference type="ARBA" id="ARBA00022475"/>
    </source>
</evidence>
<dbReference type="OrthoDB" id="6022028at2759"/>
<evidence type="ECO:0000256" key="4">
    <source>
        <dbReference type="ARBA" id="ARBA00022989"/>
    </source>
</evidence>
<dbReference type="Pfam" id="PF00001">
    <property type="entry name" value="7tm_1"/>
    <property type="match status" value="1"/>
</dbReference>
<keyword evidence="5 9" id="KW-0297">G-protein coupled receptor</keyword>
<evidence type="ECO:0000313" key="12">
    <source>
        <dbReference type="EnsemblMetazoa" id="CLYHEMP025897.1"/>
    </source>
</evidence>
<name>A0A7M5XLH3_9CNID</name>
<dbReference type="PANTHER" id="PTHR24230:SF75">
    <property type="entry name" value="RELAXIN FAMILY PEPTIDE RECEPTOR 3"/>
    <property type="match status" value="1"/>
</dbReference>
<evidence type="ECO:0000256" key="6">
    <source>
        <dbReference type="ARBA" id="ARBA00023136"/>
    </source>
</evidence>
<keyword evidence="8 9" id="KW-0807">Transducer</keyword>
<comment type="similarity">
    <text evidence="9">Belongs to the G-protein coupled receptor 1 family.</text>
</comment>
<dbReference type="GO" id="GO:0008528">
    <property type="term" value="F:G protein-coupled peptide receptor activity"/>
    <property type="evidence" value="ECO:0007669"/>
    <property type="project" value="TreeGrafter"/>
</dbReference>
<feature type="domain" description="G-protein coupled receptors family 1 profile" evidence="11">
    <location>
        <begin position="59"/>
        <end position="320"/>
    </location>
</feature>
<dbReference type="PROSITE" id="PS50262">
    <property type="entry name" value="G_PROTEIN_RECEP_F1_2"/>
    <property type="match status" value="1"/>
</dbReference>
<feature type="transmembrane region" description="Helical" evidence="10">
    <location>
        <begin position="46"/>
        <end position="67"/>
    </location>
</feature>
<dbReference type="PANTHER" id="PTHR24230">
    <property type="entry name" value="G-PROTEIN COUPLED RECEPTOR"/>
    <property type="match status" value="1"/>
</dbReference>
<feature type="transmembrane region" description="Helical" evidence="10">
    <location>
        <begin position="199"/>
        <end position="227"/>
    </location>
</feature>
<dbReference type="InterPro" id="IPR017452">
    <property type="entry name" value="GPCR_Rhodpsn_7TM"/>
</dbReference>
<keyword evidence="2" id="KW-1003">Cell membrane</keyword>
<dbReference type="SUPFAM" id="SSF81321">
    <property type="entry name" value="Family A G protein-coupled receptor-like"/>
    <property type="match status" value="1"/>
</dbReference>
<keyword evidence="6 10" id="KW-0472">Membrane</keyword>
<dbReference type="EnsemblMetazoa" id="CLYHEMT025897.1">
    <property type="protein sequence ID" value="CLYHEMP025897.1"/>
    <property type="gene ID" value="CLYHEMG025897"/>
</dbReference>
<evidence type="ECO:0000259" key="11">
    <source>
        <dbReference type="PROSITE" id="PS50262"/>
    </source>
</evidence>
<accession>A0A7M5XLH3</accession>
<feature type="transmembrane region" description="Helical" evidence="10">
    <location>
        <begin position="255"/>
        <end position="280"/>
    </location>
</feature>
<dbReference type="GO" id="GO:0007218">
    <property type="term" value="P:neuropeptide signaling pathway"/>
    <property type="evidence" value="ECO:0007669"/>
    <property type="project" value="TreeGrafter"/>
</dbReference>
<dbReference type="Proteomes" id="UP000594262">
    <property type="component" value="Unplaced"/>
</dbReference>
<dbReference type="GO" id="GO:0005886">
    <property type="term" value="C:plasma membrane"/>
    <property type="evidence" value="ECO:0007669"/>
    <property type="project" value="UniProtKB-SubCell"/>
</dbReference>
<sequence length="367" mass="41870">MVSTITSLTTLSTAIFNQTSNNATTTQSSSHSHGTCELETKTYVVLLGYVLIFFIGVTGNGLVLFSFRSFWRRGPVIELLILYLAFFNFLSSMLDPMMFGYWLVTCYKSWHLGWYGCKFVSPLCRIFTNISIGIILIMAIDRCRAIVFPFRKRLSRGQVHLLAAGAILLGFLSEVHHIVGSYINDNGLCSIVLVRTPTYLYPSLISISGRILIIIFVFISTTLLAHIKLNRSQHRRFLQRSCANPHGMTRRGRKVTLMLVVMSSVFSITVLPRDFFHLIYNASWGLGSGNGIILSPTMKYINQLLKLLQTSNVVYNVFIYSRMHETFRRFESCCLPKRYLRKMFTRRGSVMVRRDSETTTMTTPVHL</sequence>
<reference evidence="12" key="1">
    <citation type="submission" date="2021-01" db="UniProtKB">
        <authorList>
            <consortium name="EnsemblMetazoa"/>
        </authorList>
    </citation>
    <scope>IDENTIFICATION</scope>
</reference>
<evidence type="ECO:0000256" key="1">
    <source>
        <dbReference type="ARBA" id="ARBA00004651"/>
    </source>
</evidence>
<evidence type="ECO:0000256" key="7">
    <source>
        <dbReference type="ARBA" id="ARBA00023170"/>
    </source>
</evidence>
<dbReference type="CDD" id="cd00637">
    <property type="entry name" value="7tm_classA_rhodopsin-like"/>
    <property type="match status" value="1"/>
</dbReference>
<protein>
    <recommendedName>
        <fullName evidence="11">G-protein coupled receptors family 1 profile domain-containing protein</fullName>
    </recommendedName>
</protein>
<dbReference type="AlphaFoldDB" id="A0A7M5XLH3"/>
<keyword evidence="4 10" id="KW-1133">Transmembrane helix</keyword>
<evidence type="ECO:0000313" key="13">
    <source>
        <dbReference type="Proteomes" id="UP000594262"/>
    </source>
</evidence>
<dbReference type="Gene3D" id="1.20.1070.10">
    <property type="entry name" value="Rhodopsin 7-helix transmembrane proteins"/>
    <property type="match status" value="1"/>
</dbReference>
<keyword evidence="13" id="KW-1185">Reference proteome</keyword>